<dbReference type="Proteomes" id="UP001190700">
    <property type="component" value="Unassembled WGS sequence"/>
</dbReference>
<proteinExistence type="predicted"/>
<keyword evidence="3" id="KW-1185">Reference proteome</keyword>
<dbReference type="EMBL" id="LGRX02001616">
    <property type="protein sequence ID" value="KAK3285820.1"/>
    <property type="molecule type" value="Genomic_DNA"/>
</dbReference>
<evidence type="ECO:0000313" key="2">
    <source>
        <dbReference type="EMBL" id="KAK3285820.1"/>
    </source>
</evidence>
<evidence type="ECO:0000313" key="3">
    <source>
        <dbReference type="Proteomes" id="UP001190700"/>
    </source>
</evidence>
<reference evidence="2 3" key="1">
    <citation type="journal article" date="2015" name="Genome Biol. Evol.">
        <title>Comparative Genomics of a Bacterivorous Green Alga Reveals Evolutionary Causalities and Consequences of Phago-Mixotrophic Mode of Nutrition.</title>
        <authorList>
            <person name="Burns J.A."/>
            <person name="Paasch A."/>
            <person name="Narechania A."/>
            <person name="Kim E."/>
        </authorList>
    </citation>
    <scope>NUCLEOTIDE SEQUENCE [LARGE SCALE GENOMIC DNA]</scope>
    <source>
        <strain evidence="2 3">PLY_AMNH</strain>
    </source>
</reference>
<sequence>MPPKDGPLHGEEDTATLLPISQEISTDEFHPSARIALETTEAGSVSNIDETSLDDADAGVRTDPEATENFERAHGNWTRAVENCLVEPNERRTRVARKTRRRSLFESLQFGRLPKYKPKSILLTEEILEQRKLANVRKHVRWQDPKKEGSYWRLYLGLFLLPAKCIYLRWLEQCTNVLVALLTYELWAFPVRLALASVALNNLQMYFDFGVDLLFGANMCVMTWHATTQQRESHPGNLRKSSKARLSSHQQDVKGKIYSVDRRDYLKVCHPPLLA</sequence>
<protein>
    <submittedName>
        <fullName evidence="2">Uncharacterized protein</fullName>
    </submittedName>
</protein>
<comment type="caution">
    <text evidence="2">The sequence shown here is derived from an EMBL/GenBank/DDBJ whole genome shotgun (WGS) entry which is preliminary data.</text>
</comment>
<evidence type="ECO:0000256" key="1">
    <source>
        <dbReference type="SAM" id="MobiDB-lite"/>
    </source>
</evidence>
<name>A0AAE0GWS4_9CHLO</name>
<dbReference type="AlphaFoldDB" id="A0AAE0GWS4"/>
<gene>
    <name evidence="2" type="ORF">CYMTET_6586</name>
</gene>
<feature type="region of interest" description="Disordered" evidence="1">
    <location>
        <begin position="231"/>
        <end position="250"/>
    </location>
</feature>
<accession>A0AAE0GWS4</accession>
<feature type="region of interest" description="Disordered" evidence="1">
    <location>
        <begin position="42"/>
        <end position="61"/>
    </location>
</feature>
<organism evidence="2 3">
    <name type="scientific">Cymbomonas tetramitiformis</name>
    <dbReference type="NCBI Taxonomy" id="36881"/>
    <lineage>
        <taxon>Eukaryota</taxon>
        <taxon>Viridiplantae</taxon>
        <taxon>Chlorophyta</taxon>
        <taxon>Pyramimonadophyceae</taxon>
        <taxon>Pyramimonadales</taxon>
        <taxon>Pyramimonadaceae</taxon>
        <taxon>Cymbomonas</taxon>
    </lineage>
</organism>